<feature type="compositionally biased region" description="Basic and acidic residues" evidence="1">
    <location>
        <begin position="17"/>
        <end position="32"/>
    </location>
</feature>
<keyword evidence="4" id="KW-1185">Reference proteome</keyword>
<evidence type="ECO:0000256" key="2">
    <source>
        <dbReference type="SAM" id="Phobius"/>
    </source>
</evidence>
<protein>
    <submittedName>
        <fullName evidence="3">Uncharacterized protein</fullName>
    </submittedName>
</protein>
<proteinExistence type="predicted"/>
<reference evidence="3" key="1">
    <citation type="journal article" date="2020" name="Stud. Mycol.">
        <title>101 Dothideomycetes genomes: a test case for predicting lifestyles and emergence of pathogens.</title>
        <authorList>
            <person name="Haridas S."/>
            <person name="Albert R."/>
            <person name="Binder M."/>
            <person name="Bloem J."/>
            <person name="Labutti K."/>
            <person name="Salamov A."/>
            <person name="Andreopoulos B."/>
            <person name="Baker S."/>
            <person name="Barry K."/>
            <person name="Bills G."/>
            <person name="Bluhm B."/>
            <person name="Cannon C."/>
            <person name="Castanera R."/>
            <person name="Culley D."/>
            <person name="Daum C."/>
            <person name="Ezra D."/>
            <person name="Gonzalez J."/>
            <person name="Henrissat B."/>
            <person name="Kuo A."/>
            <person name="Liang C."/>
            <person name="Lipzen A."/>
            <person name="Lutzoni F."/>
            <person name="Magnuson J."/>
            <person name="Mondo S."/>
            <person name="Nolan M."/>
            <person name="Ohm R."/>
            <person name="Pangilinan J."/>
            <person name="Park H.-J."/>
            <person name="Ramirez L."/>
            <person name="Alfaro M."/>
            <person name="Sun H."/>
            <person name="Tritt A."/>
            <person name="Yoshinaga Y."/>
            <person name="Zwiers L.-H."/>
            <person name="Turgeon B."/>
            <person name="Goodwin S."/>
            <person name="Spatafora J."/>
            <person name="Crous P."/>
            <person name="Grigoriev I."/>
        </authorList>
    </citation>
    <scope>NUCLEOTIDE SEQUENCE</scope>
    <source>
        <strain evidence="3">CBS 109.77</strain>
    </source>
</reference>
<keyword evidence="2" id="KW-0812">Transmembrane</keyword>
<feature type="compositionally biased region" description="Pro residues" evidence="1">
    <location>
        <begin position="67"/>
        <end position="82"/>
    </location>
</feature>
<dbReference type="EMBL" id="MU001767">
    <property type="protein sequence ID" value="KAF2799265.1"/>
    <property type="molecule type" value="Genomic_DNA"/>
</dbReference>
<keyword evidence="2" id="KW-0472">Membrane</keyword>
<feature type="region of interest" description="Disordered" evidence="1">
    <location>
        <begin position="1"/>
        <end position="89"/>
    </location>
</feature>
<dbReference type="Proteomes" id="UP000799757">
    <property type="component" value="Unassembled WGS sequence"/>
</dbReference>
<name>A0A6A6XTB8_9PLEO</name>
<sequence length="137" mass="14463">MATPSEPNTLPPAYIPNEHERVQNPTRHETLPTHKPTSPSALALGPNPPPQNPPPPLLNTPSTVLPTTPPTAPRNTVPPPAATPIQAPVDSRTVRLAAERRRKKCVSRILNTVVVLGGVALVVLGVTVVVDGCVNGW</sequence>
<organism evidence="3 4">
    <name type="scientific">Melanomma pulvis-pyrius CBS 109.77</name>
    <dbReference type="NCBI Taxonomy" id="1314802"/>
    <lineage>
        <taxon>Eukaryota</taxon>
        <taxon>Fungi</taxon>
        <taxon>Dikarya</taxon>
        <taxon>Ascomycota</taxon>
        <taxon>Pezizomycotina</taxon>
        <taxon>Dothideomycetes</taxon>
        <taxon>Pleosporomycetidae</taxon>
        <taxon>Pleosporales</taxon>
        <taxon>Melanommataceae</taxon>
        <taxon>Melanomma</taxon>
    </lineage>
</organism>
<feature type="compositionally biased region" description="Pro residues" evidence="1">
    <location>
        <begin position="46"/>
        <end position="58"/>
    </location>
</feature>
<evidence type="ECO:0000256" key="1">
    <source>
        <dbReference type="SAM" id="MobiDB-lite"/>
    </source>
</evidence>
<evidence type="ECO:0000313" key="4">
    <source>
        <dbReference type="Proteomes" id="UP000799757"/>
    </source>
</evidence>
<feature type="transmembrane region" description="Helical" evidence="2">
    <location>
        <begin position="109"/>
        <end position="130"/>
    </location>
</feature>
<evidence type="ECO:0000313" key="3">
    <source>
        <dbReference type="EMBL" id="KAF2799265.1"/>
    </source>
</evidence>
<accession>A0A6A6XTB8</accession>
<keyword evidence="2" id="KW-1133">Transmembrane helix</keyword>
<dbReference type="AlphaFoldDB" id="A0A6A6XTB8"/>
<gene>
    <name evidence="3" type="ORF">K505DRAFT_371096</name>
</gene>